<evidence type="ECO:0000256" key="1">
    <source>
        <dbReference type="ARBA" id="ARBA00022536"/>
    </source>
</evidence>
<evidence type="ECO:0000313" key="11">
    <source>
        <dbReference type="Proteomes" id="UP000050761"/>
    </source>
</evidence>
<evidence type="ECO:0000256" key="4">
    <source>
        <dbReference type="ARBA" id="ARBA00022801"/>
    </source>
</evidence>
<feature type="domain" description="Peptidase M12A" evidence="10">
    <location>
        <begin position="1"/>
        <end position="35"/>
    </location>
</feature>
<keyword evidence="2" id="KW-0645">Protease</keyword>
<dbReference type="InterPro" id="IPR000859">
    <property type="entry name" value="CUB_dom"/>
</dbReference>
<dbReference type="PROSITE" id="PS01180">
    <property type="entry name" value="CUB"/>
    <property type="match status" value="1"/>
</dbReference>
<keyword evidence="7" id="KW-1015">Disulfide bond</keyword>
<dbReference type="Gene3D" id="2.60.120.290">
    <property type="entry name" value="Spermadhesin, CUB domain"/>
    <property type="match status" value="1"/>
</dbReference>
<evidence type="ECO:0000256" key="2">
    <source>
        <dbReference type="ARBA" id="ARBA00022670"/>
    </source>
</evidence>
<keyword evidence="5" id="KW-0862">Zinc</keyword>
<sequence>LPSMVPNDPNYAETMGSPFISFYDMLMLNMHYNCTDKCKAESSAECKNGGFPHPRNCNKCICPSGYGGRLCNERPPGCGKELEALPTAQTLEDTVGSRSSMEEPRDDFEKCHYWIKAPTGKKIEVKLLSFSLRGLEKHGCRYGGVEIKTQADQRLTGYRFCSDQAVNRVLVSSSNIVPIITYNSFYESTTEIQYRYLD</sequence>
<dbReference type="PROSITE" id="PS51864">
    <property type="entry name" value="ASTACIN"/>
    <property type="match status" value="1"/>
</dbReference>
<evidence type="ECO:0000256" key="6">
    <source>
        <dbReference type="ARBA" id="ARBA00023049"/>
    </source>
</evidence>
<keyword evidence="4" id="KW-0378">Hydrolase</keyword>
<dbReference type="GO" id="GO:0046872">
    <property type="term" value="F:metal ion binding"/>
    <property type="evidence" value="ECO:0007669"/>
    <property type="project" value="UniProtKB-KW"/>
</dbReference>
<keyword evidence="3" id="KW-0479">Metal-binding</keyword>
<name>A0A183FUM1_HELPZ</name>
<dbReference type="PROSITE" id="PS01186">
    <property type="entry name" value="EGF_2"/>
    <property type="match status" value="1"/>
</dbReference>
<dbReference type="GO" id="GO:0006508">
    <property type="term" value="P:proteolysis"/>
    <property type="evidence" value="ECO:0007669"/>
    <property type="project" value="UniProtKB-KW"/>
</dbReference>
<evidence type="ECO:0000256" key="8">
    <source>
        <dbReference type="PROSITE-ProRule" id="PRU00059"/>
    </source>
</evidence>
<protein>
    <submittedName>
        <fullName evidence="12">CUB domain-containing protein</fullName>
    </submittedName>
</protein>
<dbReference type="WBParaSite" id="HPBE_0001191101-mRNA-1">
    <property type="protein sequence ID" value="HPBE_0001191101-mRNA-1"/>
    <property type="gene ID" value="HPBE_0001191101"/>
</dbReference>
<dbReference type="AlphaFoldDB" id="A0A183FUM1"/>
<proteinExistence type="predicted"/>
<keyword evidence="1" id="KW-0245">EGF-like domain</keyword>
<keyword evidence="11" id="KW-1185">Reference proteome</keyword>
<dbReference type="GO" id="GO:0004222">
    <property type="term" value="F:metalloendopeptidase activity"/>
    <property type="evidence" value="ECO:0007669"/>
    <property type="project" value="InterPro"/>
</dbReference>
<comment type="caution">
    <text evidence="8">Lacks conserved residue(s) required for the propagation of feature annotation.</text>
</comment>
<feature type="domain" description="CUB" evidence="9">
    <location>
        <begin position="78"/>
        <end position="198"/>
    </location>
</feature>
<dbReference type="InterPro" id="IPR000742">
    <property type="entry name" value="EGF"/>
</dbReference>
<dbReference type="InterPro" id="IPR001506">
    <property type="entry name" value="Peptidase_M12A"/>
</dbReference>
<reference evidence="12" key="1">
    <citation type="submission" date="2019-09" db="UniProtKB">
        <authorList>
            <consortium name="WormBaseParasite"/>
        </authorList>
    </citation>
    <scope>IDENTIFICATION</scope>
</reference>
<dbReference type="InterPro" id="IPR035914">
    <property type="entry name" value="Sperma_CUB_dom_sf"/>
</dbReference>
<evidence type="ECO:0000256" key="5">
    <source>
        <dbReference type="ARBA" id="ARBA00022833"/>
    </source>
</evidence>
<organism evidence="11 12">
    <name type="scientific">Heligmosomoides polygyrus</name>
    <name type="common">Parasitic roundworm</name>
    <dbReference type="NCBI Taxonomy" id="6339"/>
    <lineage>
        <taxon>Eukaryota</taxon>
        <taxon>Metazoa</taxon>
        <taxon>Ecdysozoa</taxon>
        <taxon>Nematoda</taxon>
        <taxon>Chromadorea</taxon>
        <taxon>Rhabditida</taxon>
        <taxon>Rhabditina</taxon>
        <taxon>Rhabditomorpha</taxon>
        <taxon>Strongyloidea</taxon>
        <taxon>Heligmosomidae</taxon>
        <taxon>Heligmosomoides</taxon>
    </lineage>
</organism>
<dbReference type="PANTHER" id="PTHR10127:SF793">
    <property type="entry name" value="ZINC METALLOPROTEINASE NAS-31"/>
    <property type="match status" value="1"/>
</dbReference>
<evidence type="ECO:0000256" key="7">
    <source>
        <dbReference type="ARBA" id="ARBA00023157"/>
    </source>
</evidence>
<accession>A0A183FUM1</accession>
<evidence type="ECO:0000259" key="9">
    <source>
        <dbReference type="PROSITE" id="PS01180"/>
    </source>
</evidence>
<dbReference type="PANTHER" id="PTHR10127">
    <property type="entry name" value="DISCOIDIN, CUB, EGF, LAMININ , AND ZINC METALLOPROTEASE DOMAIN CONTAINING"/>
    <property type="match status" value="1"/>
</dbReference>
<dbReference type="SUPFAM" id="SSF49854">
    <property type="entry name" value="Spermadhesin, CUB domain"/>
    <property type="match status" value="1"/>
</dbReference>
<dbReference type="Pfam" id="PF00431">
    <property type="entry name" value="CUB"/>
    <property type="match status" value="1"/>
</dbReference>
<dbReference type="Gene3D" id="3.40.390.10">
    <property type="entry name" value="Collagenase (Catalytic Domain)"/>
    <property type="match status" value="1"/>
</dbReference>
<dbReference type="Proteomes" id="UP000050761">
    <property type="component" value="Unassembled WGS sequence"/>
</dbReference>
<dbReference type="InterPro" id="IPR024079">
    <property type="entry name" value="MetalloPept_cat_dom_sf"/>
</dbReference>
<keyword evidence="6" id="KW-0482">Metalloprotease</keyword>
<evidence type="ECO:0000259" key="10">
    <source>
        <dbReference type="PROSITE" id="PS51864"/>
    </source>
</evidence>
<evidence type="ECO:0000256" key="3">
    <source>
        <dbReference type="ARBA" id="ARBA00022723"/>
    </source>
</evidence>
<evidence type="ECO:0000313" key="12">
    <source>
        <dbReference type="WBParaSite" id="HPBE_0001191101-mRNA-1"/>
    </source>
</evidence>